<accession>A0AAV9D1I4</accession>
<dbReference type="PROSITE" id="PS50858">
    <property type="entry name" value="BSD"/>
    <property type="match status" value="1"/>
</dbReference>
<sequence length="456" mass="49997">MDFFKSVFFTDQDEPEQEPEQVDQEEEEEKHQEQTEVEPSDPHESRGEGGGGAVVGWGGLGGLIKTFASTSETVIQTYRRDLEEFRSGLKKETEIIKEAASRAVKDLPVSIEAGASVAQGSLESVGQAIDALGSSVSDILFQSSPLDEASADGDPSESSSMARGGGGSRQYSRFDAMVMSIQSDPATFSEDPEDVAEYQRWIEGFSLEGKEVEIGELMGEEGGVLEGMYERLVPEVVDHGMFWRRYFYRLHKLRVAEDARANLVKRAIAMDDEEDLSWEVDDDDEDVDGDGSGEDKGIGGFGSSKGEEVSQNLKLEKNEEPVTEKVVVSESSAEDKDVSENDEMAEEKRPLEDKDAHAGSVSEGLIAAKSEEKVAPVVKVSEHGDSCKDSDVSIVSHEEEDDLGWDEIEDIGSIDEKKPATGETPIRVDLHKRLSIAEDDEDLSWDVEDDDTPLKP</sequence>
<name>A0AAV9D1I4_ACOCL</name>
<evidence type="ECO:0000313" key="4">
    <source>
        <dbReference type="Proteomes" id="UP001180020"/>
    </source>
</evidence>
<dbReference type="EMBL" id="JAUJYO010000016">
    <property type="protein sequence ID" value="KAK1294614.1"/>
    <property type="molecule type" value="Genomic_DNA"/>
</dbReference>
<feature type="compositionally biased region" description="Basic and acidic residues" evidence="1">
    <location>
        <begin position="377"/>
        <end position="391"/>
    </location>
</feature>
<feature type="region of interest" description="Disordered" evidence="1">
    <location>
        <begin position="275"/>
        <end position="359"/>
    </location>
</feature>
<dbReference type="Gene3D" id="1.10.3970.10">
    <property type="entry name" value="BSD domain"/>
    <property type="match status" value="1"/>
</dbReference>
<comment type="caution">
    <text evidence="3">The sequence shown here is derived from an EMBL/GenBank/DDBJ whole genome shotgun (WGS) entry which is preliminary data.</text>
</comment>
<feature type="compositionally biased region" description="Acidic residues" evidence="1">
    <location>
        <begin position="11"/>
        <end position="28"/>
    </location>
</feature>
<organism evidence="3 4">
    <name type="scientific">Acorus calamus</name>
    <name type="common">Sweet flag</name>
    <dbReference type="NCBI Taxonomy" id="4465"/>
    <lineage>
        <taxon>Eukaryota</taxon>
        <taxon>Viridiplantae</taxon>
        <taxon>Streptophyta</taxon>
        <taxon>Embryophyta</taxon>
        <taxon>Tracheophyta</taxon>
        <taxon>Spermatophyta</taxon>
        <taxon>Magnoliopsida</taxon>
        <taxon>Liliopsida</taxon>
        <taxon>Acoraceae</taxon>
        <taxon>Acorus</taxon>
    </lineage>
</organism>
<protein>
    <recommendedName>
        <fullName evidence="2">BSD domain-containing protein</fullName>
    </recommendedName>
</protein>
<feature type="region of interest" description="Disordered" evidence="1">
    <location>
        <begin position="377"/>
        <end position="456"/>
    </location>
</feature>
<feature type="compositionally biased region" description="Basic and acidic residues" evidence="1">
    <location>
        <begin position="346"/>
        <end position="357"/>
    </location>
</feature>
<dbReference type="AlphaFoldDB" id="A0AAV9D1I4"/>
<feature type="region of interest" description="Disordered" evidence="1">
    <location>
        <begin position="146"/>
        <end position="168"/>
    </location>
</feature>
<dbReference type="SMART" id="SM00751">
    <property type="entry name" value="BSD"/>
    <property type="match status" value="1"/>
</dbReference>
<feature type="compositionally biased region" description="Acidic residues" evidence="1">
    <location>
        <begin position="275"/>
        <end position="292"/>
    </location>
</feature>
<proteinExistence type="predicted"/>
<feature type="compositionally biased region" description="Basic and acidic residues" evidence="1">
    <location>
        <begin position="314"/>
        <end position="323"/>
    </location>
</feature>
<feature type="compositionally biased region" description="Acidic residues" evidence="1">
    <location>
        <begin position="398"/>
        <end position="413"/>
    </location>
</feature>
<dbReference type="PANTHER" id="PTHR16019">
    <property type="entry name" value="SYNAPSE-ASSOCIATED PROTEIN"/>
    <property type="match status" value="1"/>
</dbReference>
<dbReference type="Pfam" id="PF03909">
    <property type="entry name" value="BSD"/>
    <property type="match status" value="1"/>
</dbReference>
<feature type="compositionally biased region" description="Acidic residues" evidence="1">
    <location>
        <begin position="437"/>
        <end position="456"/>
    </location>
</feature>
<feature type="region of interest" description="Disordered" evidence="1">
    <location>
        <begin position="1"/>
        <end position="54"/>
    </location>
</feature>
<evidence type="ECO:0000256" key="1">
    <source>
        <dbReference type="SAM" id="MobiDB-lite"/>
    </source>
</evidence>
<dbReference type="Proteomes" id="UP001180020">
    <property type="component" value="Unassembled WGS sequence"/>
</dbReference>
<dbReference type="InterPro" id="IPR035925">
    <property type="entry name" value="BSD_dom_sf"/>
</dbReference>
<dbReference type="InterPro" id="IPR005607">
    <property type="entry name" value="BSD_dom"/>
</dbReference>
<dbReference type="InterPro" id="IPR051494">
    <property type="entry name" value="BSD_domain-containing"/>
</dbReference>
<dbReference type="GO" id="GO:0005737">
    <property type="term" value="C:cytoplasm"/>
    <property type="evidence" value="ECO:0007669"/>
    <property type="project" value="TreeGrafter"/>
</dbReference>
<feature type="compositionally biased region" description="Basic and acidic residues" evidence="1">
    <location>
        <begin position="414"/>
        <end position="436"/>
    </location>
</feature>
<feature type="domain" description="BSD" evidence="2">
    <location>
        <begin position="201"/>
        <end position="254"/>
    </location>
</feature>
<reference evidence="3" key="1">
    <citation type="journal article" date="2023" name="Nat. Commun.">
        <title>Diploid and tetraploid genomes of Acorus and the evolution of monocots.</title>
        <authorList>
            <person name="Ma L."/>
            <person name="Liu K.W."/>
            <person name="Li Z."/>
            <person name="Hsiao Y.Y."/>
            <person name="Qi Y."/>
            <person name="Fu T."/>
            <person name="Tang G.D."/>
            <person name="Zhang D."/>
            <person name="Sun W.H."/>
            <person name="Liu D.K."/>
            <person name="Li Y."/>
            <person name="Chen G.Z."/>
            <person name="Liu X.D."/>
            <person name="Liao X.Y."/>
            <person name="Jiang Y.T."/>
            <person name="Yu X."/>
            <person name="Hao Y."/>
            <person name="Huang J."/>
            <person name="Zhao X.W."/>
            <person name="Ke S."/>
            <person name="Chen Y.Y."/>
            <person name="Wu W.L."/>
            <person name="Hsu J.L."/>
            <person name="Lin Y.F."/>
            <person name="Huang M.D."/>
            <person name="Li C.Y."/>
            <person name="Huang L."/>
            <person name="Wang Z.W."/>
            <person name="Zhao X."/>
            <person name="Zhong W.Y."/>
            <person name="Peng D.H."/>
            <person name="Ahmad S."/>
            <person name="Lan S."/>
            <person name="Zhang J.S."/>
            <person name="Tsai W.C."/>
            <person name="Van de Peer Y."/>
            <person name="Liu Z.J."/>
        </authorList>
    </citation>
    <scope>NUCLEOTIDE SEQUENCE</scope>
    <source>
        <strain evidence="3">CP</strain>
    </source>
</reference>
<evidence type="ECO:0000259" key="2">
    <source>
        <dbReference type="PROSITE" id="PS50858"/>
    </source>
</evidence>
<gene>
    <name evidence="3" type="ORF">QJS10_CPA16g01465</name>
</gene>
<evidence type="ECO:0000313" key="3">
    <source>
        <dbReference type="EMBL" id="KAK1294614.1"/>
    </source>
</evidence>
<dbReference type="PANTHER" id="PTHR16019:SF5">
    <property type="entry name" value="BSD DOMAIN-CONTAINING PROTEIN 1"/>
    <property type="match status" value="1"/>
</dbReference>
<keyword evidence="4" id="KW-1185">Reference proteome</keyword>
<feature type="compositionally biased region" description="Basic and acidic residues" evidence="1">
    <location>
        <begin position="29"/>
        <end position="47"/>
    </location>
</feature>
<reference evidence="3" key="2">
    <citation type="submission" date="2023-06" db="EMBL/GenBank/DDBJ databases">
        <authorList>
            <person name="Ma L."/>
            <person name="Liu K.-W."/>
            <person name="Li Z."/>
            <person name="Hsiao Y.-Y."/>
            <person name="Qi Y."/>
            <person name="Fu T."/>
            <person name="Tang G."/>
            <person name="Zhang D."/>
            <person name="Sun W.-H."/>
            <person name="Liu D.-K."/>
            <person name="Li Y."/>
            <person name="Chen G.-Z."/>
            <person name="Liu X.-D."/>
            <person name="Liao X.-Y."/>
            <person name="Jiang Y.-T."/>
            <person name="Yu X."/>
            <person name="Hao Y."/>
            <person name="Huang J."/>
            <person name="Zhao X.-W."/>
            <person name="Ke S."/>
            <person name="Chen Y.-Y."/>
            <person name="Wu W.-L."/>
            <person name="Hsu J.-L."/>
            <person name="Lin Y.-F."/>
            <person name="Huang M.-D."/>
            <person name="Li C.-Y."/>
            <person name="Huang L."/>
            <person name="Wang Z.-W."/>
            <person name="Zhao X."/>
            <person name="Zhong W.-Y."/>
            <person name="Peng D.-H."/>
            <person name="Ahmad S."/>
            <person name="Lan S."/>
            <person name="Zhang J.-S."/>
            <person name="Tsai W.-C."/>
            <person name="Van De Peer Y."/>
            <person name="Liu Z.-J."/>
        </authorList>
    </citation>
    <scope>NUCLEOTIDE SEQUENCE</scope>
    <source>
        <strain evidence="3">CP</strain>
        <tissue evidence="3">Leaves</tissue>
    </source>
</reference>
<dbReference type="SUPFAM" id="SSF140383">
    <property type="entry name" value="BSD domain-like"/>
    <property type="match status" value="1"/>
</dbReference>